<dbReference type="OrthoDB" id="6781244at2759"/>
<protein>
    <submittedName>
        <fullName evidence="1">Uncharacterized protein</fullName>
    </submittedName>
</protein>
<dbReference type="AlphaFoldDB" id="A0A9P0B6Q3"/>
<name>A0A9P0B6Q3_BRAAE</name>
<organism evidence="1 2">
    <name type="scientific">Brassicogethes aeneus</name>
    <name type="common">Rape pollen beetle</name>
    <name type="synonym">Meligethes aeneus</name>
    <dbReference type="NCBI Taxonomy" id="1431903"/>
    <lineage>
        <taxon>Eukaryota</taxon>
        <taxon>Metazoa</taxon>
        <taxon>Ecdysozoa</taxon>
        <taxon>Arthropoda</taxon>
        <taxon>Hexapoda</taxon>
        <taxon>Insecta</taxon>
        <taxon>Pterygota</taxon>
        <taxon>Neoptera</taxon>
        <taxon>Endopterygota</taxon>
        <taxon>Coleoptera</taxon>
        <taxon>Polyphaga</taxon>
        <taxon>Cucujiformia</taxon>
        <taxon>Nitidulidae</taxon>
        <taxon>Meligethinae</taxon>
        <taxon>Brassicogethes</taxon>
    </lineage>
</organism>
<proteinExistence type="predicted"/>
<evidence type="ECO:0000313" key="1">
    <source>
        <dbReference type="EMBL" id="CAH0558806.1"/>
    </source>
</evidence>
<evidence type="ECO:0000313" key="2">
    <source>
        <dbReference type="Proteomes" id="UP001154078"/>
    </source>
</evidence>
<reference evidence="1" key="1">
    <citation type="submission" date="2021-12" db="EMBL/GenBank/DDBJ databases">
        <authorList>
            <person name="King R."/>
        </authorList>
    </citation>
    <scope>NUCLEOTIDE SEQUENCE</scope>
</reference>
<dbReference type="Proteomes" id="UP001154078">
    <property type="component" value="Chromosome 6"/>
</dbReference>
<sequence length="134" mass="15531">MQTLFGTSLELLNQIKYMEVIINNKLNWSSHLVVQKAFVAICLCRRAVGKTFFKDSPLVVHNSNNRHTCILNKDKKHLPTRAEWIPKHHVLTNNVMEHACVKGHNENEKADDLAYIKICLEYPNKEINPLKTNR</sequence>
<accession>A0A9P0B6Q3</accession>
<keyword evidence="2" id="KW-1185">Reference proteome</keyword>
<dbReference type="EMBL" id="OV121137">
    <property type="protein sequence ID" value="CAH0558806.1"/>
    <property type="molecule type" value="Genomic_DNA"/>
</dbReference>
<gene>
    <name evidence="1" type="ORF">MELIAE_LOCUS9050</name>
</gene>